<dbReference type="GO" id="GO:0006528">
    <property type="term" value="P:asparagine metabolic process"/>
    <property type="evidence" value="ECO:0007669"/>
    <property type="project" value="InterPro"/>
</dbReference>
<dbReference type="PRINTS" id="PR00139">
    <property type="entry name" value="ASNGLNASE"/>
</dbReference>
<dbReference type="EMBL" id="QWLL01000011">
    <property type="protein sequence ID" value="RII79196.1"/>
    <property type="molecule type" value="Genomic_DNA"/>
</dbReference>
<dbReference type="InterPro" id="IPR027473">
    <property type="entry name" value="L-asparaginase_C"/>
</dbReference>
<dbReference type="InterPro" id="IPR036152">
    <property type="entry name" value="Asp/glu_Ase-like_sf"/>
</dbReference>
<dbReference type="SMART" id="SM00870">
    <property type="entry name" value="Asparaginase"/>
    <property type="match status" value="1"/>
</dbReference>
<accession>A0A399MEP8</accession>
<organism evidence="7 8">
    <name type="scientific">Pseudomonas monteilii</name>
    <dbReference type="NCBI Taxonomy" id="76759"/>
    <lineage>
        <taxon>Bacteria</taxon>
        <taxon>Pseudomonadati</taxon>
        <taxon>Pseudomonadota</taxon>
        <taxon>Gammaproteobacteria</taxon>
        <taxon>Pseudomonadales</taxon>
        <taxon>Pseudomonadaceae</taxon>
        <taxon>Pseudomonas</taxon>
    </lineage>
</organism>
<dbReference type="PROSITE" id="PS51732">
    <property type="entry name" value="ASN_GLN_ASE_3"/>
    <property type="match status" value="1"/>
</dbReference>
<dbReference type="InterPro" id="IPR037152">
    <property type="entry name" value="L-asparaginase_N_sf"/>
</dbReference>
<dbReference type="RefSeq" id="WP_119369012.1">
    <property type="nucleotide sequence ID" value="NZ_QWLL01000011.1"/>
</dbReference>
<evidence type="ECO:0000256" key="4">
    <source>
        <dbReference type="PIRSR" id="PIRSR001220-2"/>
    </source>
</evidence>
<dbReference type="InterPro" id="IPR040919">
    <property type="entry name" value="Asparaginase_C"/>
</dbReference>
<evidence type="ECO:0000259" key="6">
    <source>
        <dbReference type="Pfam" id="PF17763"/>
    </source>
</evidence>
<dbReference type="InterPro" id="IPR004550">
    <property type="entry name" value="AsnASE_II"/>
</dbReference>
<dbReference type="Gene3D" id="3.40.50.40">
    <property type="match status" value="1"/>
</dbReference>
<sequence>MIEHSGLPRLSIASLGGTVSMQAAAVGCGVTPTLDCEQQLLQVPQLREMAQLNVTSLCLVPSASLSFRALLDVLAWARCEVERGARAVILTQGTDSLEETAYFLDLLWPFDAPLVMTGAMRSASQPGNDGPANLLAAAQVALAQGSSGRGVLVVMNDQVHCAARVRKTASLAMAAFESPGFGPLGEVVEGVATYRHPPDRREVLPLPGRTDQRVALLEACLDADTALLQAVPTLGYDGLVIAGFGAGHVSGSWSDVLEHMTPTMPVIIATRTGKGPTAGATYGFSGSEIDLQKKGVHMAGQLCPRKCRILLWLLIGTDRQHELPRWLPS</sequence>
<dbReference type="SFLD" id="SFLDS00057">
    <property type="entry name" value="Glutaminase/Asparaginase"/>
    <property type="match status" value="1"/>
</dbReference>
<evidence type="ECO:0000313" key="8">
    <source>
        <dbReference type="Proteomes" id="UP000265875"/>
    </source>
</evidence>
<dbReference type="PANTHER" id="PTHR11707:SF28">
    <property type="entry name" value="60 KDA LYSOPHOSPHOLIPASE"/>
    <property type="match status" value="1"/>
</dbReference>
<gene>
    <name evidence="7" type="ORF">D0894_05355</name>
</gene>
<evidence type="ECO:0000256" key="2">
    <source>
        <dbReference type="ARBA" id="ARBA00022801"/>
    </source>
</evidence>
<feature type="domain" description="L-asparaginase N-terminal" evidence="5">
    <location>
        <begin position="10"/>
        <end position="197"/>
    </location>
</feature>
<feature type="domain" description="Asparaginase/glutaminase C-terminal" evidence="6">
    <location>
        <begin position="213"/>
        <end position="321"/>
    </location>
</feature>
<dbReference type="Pfam" id="PF00710">
    <property type="entry name" value="Asparaginase"/>
    <property type="match status" value="1"/>
</dbReference>
<dbReference type="PANTHER" id="PTHR11707">
    <property type="entry name" value="L-ASPARAGINASE"/>
    <property type="match status" value="1"/>
</dbReference>
<evidence type="ECO:0000256" key="3">
    <source>
        <dbReference type="PIRSR" id="PIRSR001220-1"/>
    </source>
</evidence>
<dbReference type="CDD" id="cd08964">
    <property type="entry name" value="L-asparaginase_II"/>
    <property type="match status" value="1"/>
</dbReference>
<dbReference type="GO" id="GO:0004067">
    <property type="term" value="F:asparaginase activity"/>
    <property type="evidence" value="ECO:0007669"/>
    <property type="project" value="UniProtKB-UniRule"/>
</dbReference>
<comment type="caution">
    <text evidence="7">The sequence shown here is derived from an EMBL/GenBank/DDBJ whole genome shotgun (WGS) entry which is preliminary data.</text>
</comment>
<proteinExistence type="inferred from homology"/>
<dbReference type="Gene3D" id="3.40.50.1170">
    <property type="entry name" value="L-asparaginase, N-terminal domain"/>
    <property type="match status" value="1"/>
</dbReference>
<dbReference type="PIRSF" id="PIRSF500176">
    <property type="entry name" value="L_ASNase"/>
    <property type="match status" value="1"/>
</dbReference>
<feature type="active site" description="O-isoaspartyl threonine intermediate" evidence="3">
    <location>
        <position position="18"/>
    </location>
</feature>
<evidence type="ECO:0000259" key="5">
    <source>
        <dbReference type="Pfam" id="PF00710"/>
    </source>
</evidence>
<dbReference type="InterPro" id="IPR006034">
    <property type="entry name" value="Asparaginase/glutaminase-like"/>
</dbReference>
<evidence type="ECO:0000256" key="1">
    <source>
        <dbReference type="ARBA" id="ARBA00010518"/>
    </source>
</evidence>
<protein>
    <submittedName>
        <fullName evidence="7">Asparaginase</fullName>
    </submittedName>
</protein>
<keyword evidence="2" id="KW-0378">Hydrolase</keyword>
<comment type="similarity">
    <text evidence="1">Belongs to the asparaginase 1 family.</text>
</comment>
<name>A0A399MEP8_9PSED</name>
<feature type="binding site" evidence="4">
    <location>
        <position position="62"/>
    </location>
    <ligand>
        <name>substrate</name>
    </ligand>
</feature>
<dbReference type="Pfam" id="PF17763">
    <property type="entry name" value="Asparaginase_C"/>
    <property type="match status" value="1"/>
</dbReference>
<dbReference type="SUPFAM" id="SSF53774">
    <property type="entry name" value="Glutaminase/Asparaginase"/>
    <property type="match status" value="1"/>
</dbReference>
<dbReference type="Proteomes" id="UP000265875">
    <property type="component" value="Unassembled WGS sequence"/>
</dbReference>
<dbReference type="PIRSF" id="PIRSF001220">
    <property type="entry name" value="L-ASNase_gatD"/>
    <property type="match status" value="1"/>
</dbReference>
<dbReference type="InterPro" id="IPR027474">
    <property type="entry name" value="L-asparaginase_N"/>
</dbReference>
<feature type="binding site" evidence="4">
    <location>
        <begin position="94"/>
        <end position="95"/>
    </location>
    <ligand>
        <name>substrate</name>
    </ligand>
</feature>
<dbReference type="AlphaFoldDB" id="A0A399MEP8"/>
<evidence type="ECO:0000313" key="7">
    <source>
        <dbReference type="EMBL" id="RII79196.1"/>
    </source>
</evidence>
<reference evidence="7 8" key="1">
    <citation type="submission" date="2018-08" db="EMBL/GenBank/DDBJ databases">
        <title>Draft genome sequence of the cyanotroph, Pseudomonas monteilii BCN3.</title>
        <authorList>
            <person name="Jones L.B."/>
            <person name="Kunz D.A."/>
        </authorList>
    </citation>
    <scope>NUCLEOTIDE SEQUENCE [LARGE SCALE GENOMIC DNA]</scope>
    <source>
        <strain evidence="7 8">BCN3</strain>
    </source>
</reference>